<evidence type="ECO:0000256" key="5">
    <source>
        <dbReference type="ARBA" id="ARBA00022989"/>
    </source>
</evidence>
<feature type="transmembrane region" description="Helical" evidence="11">
    <location>
        <begin position="283"/>
        <end position="301"/>
    </location>
</feature>
<dbReference type="GO" id="GO:0006814">
    <property type="term" value="P:sodium ion transport"/>
    <property type="evidence" value="ECO:0007669"/>
    <property type="project" value="UniProtKB-KW"/>
</dbReference>
<accession>C6RFT3</accession>
<dbReference type="STRING" id="553219.CAMSH0001_2195"/>
<feature type="transmembrane region" description="Helical" evidence="11">
    <location>
        <begin position="397"/>
        <end position="417"/>
    </location>
</feature>
<sequence>MKIVGLLSLFFALAFGSGDAAGEALNLTTTWVGIASLIIFVVGYFFIATEENFHIDKAKPAIFIGTFMFLLIGFYMLANGLDVHLLQNEVNHLILEISQIVFFLMVAMTYIEALIERDVFNALKYNLVSKGYTYKRLFWLTGVLAFFISPVADNLTTALILSTVLLTIDRNNTNFLVAGAINIVVAANAGGAWSPFGDITTLMAWAAGKAPFIDFFALFPASFIGWLVTAFLLARIVPAGSPHFDPATEQKVSIKKGGKVVIGLGAFTIFSAVMMHQLFHLPAMWGMMFGFSLLSIYTYIYKKTNKNEEPMHVFHYMSKIENNTLFFFFGILAAVGALHFVGFLNYAVSLYDKFGATAVNIGVGFLSAIVDNVPVMSAVLKANPMMGADVGENLSQWLLVTLTAGIGGSMISFGSAAGVGVMGKLKGIYTFGAHMKYAWTVVAGYIVSVVIWYIQFEIFHLYF</sequence>
<feature type="transmembrane region" description="Helical" evidence="11">
    <location>
        <begin position="61"/>
        <end position="81"/>
    </location>
</feature>
<gene>
    <name evidence="14" type="ORF">CAMSH0001_2195</name>
</gene>
<organism evidence="14 15">
    <name type="scientific">Campylobacter showae RM3277</name>
    <dbReference type="NCBI Taxonomy" id="553219"/>
    <lineage>
        <taxon>Bacteria</taxon>
        <taxon>Pseudomonadati</taxon>
        <taxon>Campylobacterota</taxon>
        <taxon>Epsilonproteobacteria</taxon>
        <taxon>Campylobacterales</taxon>
        <taxon>Campylobacteraceae</taxon>
        <taxon>Campylobacter</taxon>
    </lineage>
</organism>
<dbReference type="RefSeq" id="WP_002948277.1">
    <property type="nucleotide sequence ID" value="NZ_ACVQ01000018.1"/>
</dbReference>
<evidence type="ECO:0000313" key="15">
    <source>
        <dbReference type="Proteomes" id="UP000003107"/>
    </source>
</evidence>
<dbReference type="GeneID" id="60989957"/>
<dbReference type="NCBIfam" id="NF038006">
    <property type="entry name" value="NhaD_1"/>
    <property type="match status" value="2"/>
</dbReference>
<dbReference type="Proteomes" id="UP000003107">
    <property type="component" value="Unassembled WGS sequence"/>
</dbReference>
<feature type="signal peptide" evidence="12">
    <location>
        <begin position="1"/>
        <end position="20"/>
    </location>
</feature>
<keyword evidence="6" id="KW-0915">Sodium</keyword>
<evidence type="ECO:0000256" key="2">
    <source>
        <dbReference type="ARBA" id="ARBA00022448"/>
    </source>
</evidence>
<feature type="chain" id="PRO_5002969975" evidence="12">
    <location>
        <begin position="21"/>
        <end position="463"/>
    </location>
</feature>
<proteinExistence type="inferred from homology"/>
<name>C6RFT3_9BACT</name>
<dbReference type="AlphaFoldDB" id="C6RFT3"/>
<evidence type="ECO:0000259" key="13">
    <source>
        <dbReference type="Pfam" id="PF03600"/>
    </source>
</evidence>
<keyword evidence="8 11" id="KW-0472">Membrane</keyword>
<dbReference type="InterPro" id="IPR004680">
    <property type="entry name" value="Cit_transptr-like_dom"/>
</dbReference>
<feature type="domain" description="Citrate transporter-like" evidence="13">
    <location>
        <begin position="44"/>
        <end position="405"/>
    </location>
</feature>
<dbReference type="GO" id="GO:0015297">
    <property type="term" value="F:antiporter activity"/>
    <property type="evidence" value="ECO:0007669"/>
    <property type="project" value="UniProtKB-KW"/>
</dbReference>
<comment type="caution">
    <text evidence="14">The sequence shown here is derived from an EMBL/GenBank/DDBJ whole genome shotgun (WGS) entry which is preliminary data.</text>
</comment>
<feature type="transmembrane region" description="Helical" evidence="11">
    <location>
        <begin position="437"/>
        <end position="454"/>
    </location>
</feature>
<keyword evidence="4 11" id="KW-0812">Transmembrane</keyword>
<keyword evidence="3" id="KW-0050">Antiport</keyword>
<evidence type="ECO:0000256" key="9">
    <source>
        <dbReference type="ARBA" id="ARBA00023201"/>
    </source>
</evidence>
<keyword evidence="7" id="KW-0406">Ion transport</keyword>
<evidence type="ECO:0000256" key="6">
    <source>
        <dbReference type="ARBA" id="ARBA00023053"/>
    </source>
</evidence>
<keyword evidence="15" id="KW-1185">Reference proteome</keyword>
<dbReference type="EMBL" id="ACVQ01000018">
    <property type="protein sequence ID" value="EET79628.1"/>
    <property type="molecule type" value="Genomic_DNA"/>
</dbReference>
<feature type="transmembrane region" description="Helical" evidence="11">
    <location>
        <begin position="30"/>
        <end position="49"/>
    </location>
</feature>
<dbReference type="PANTHER" id="PTHR43269">
    <property type="entry name" value="SODIUM/PROTON ANTIPORTER 1-RELATED"/>
    <property type="match status" value="1"/>
</dbReference>
<keyword evidence="9" id="KW-0739">Sodium transport</keyword>
<dbReference type="OrthoDB" id="9772058at2"/>
<comment type="subcellular location">
    <subcellularLocation>
        <location evidence="1">Membrane</location>
        <topology evidence="1">Multi-pass membrane protein</topology>
    </subcellularLocation>
</comment>
<feature type="transmembrane region" description="Helical" evidence="11">
    <location>
        <begin position="258"/>
        <end position="277"/>
    </location>
</feature>
<evidence type="ECO:0000256" key="7">
    <source>
        <dbReference type="ARBA" id="ARBA00023065"/>
    </source>
</evidence>
<protein>
    <submittedName>
        <fullName evidence="14">Citrate transporter</fullName>
    </submittedName>
</protein>
<dbReference type="eggNOG" id="COG1055">
    <property type="taxonomic scope" value="Bacteria"/>
</dbReference>
<evidence type="ECO:0000256" key="1">
    <source>
        <dbReference type="ARBA" id="ARBA00004141"/>
    </source>
</evidence>
<evidence type="ECO:0000256" key="3">
    <source>
        <dbReference type="ARBA" id="ARBA00022449"/>
    </source>
</evidence>
<dbReference type="InterPro" id="IPR045016">
    <property type="entry name" value="NhaD-like"/>
</dbReference>
<evidence type="ECO:0000256" key="10">
    <source>
        <dbReference type="ARBA" id="ARBA00025753"/>
    </source>
</evidence>
<keyword evidence="5 11" id="KW-1133">Transmembrane helix</keyword>
<feature type="transmembrane region" description="Helical" evidence="11">
    <location>
        <begin position="325"/>
        <end position="348"/>
    </location>
</feature>
<evidence type="ECO:0000256" key="12">
    <source>
        <dbReference type="SAM" id="SignalP"/>
    </source>
</evidence>
<keyword evidence="2" id="KW-0813">Transport</keyword>
<dbReference type="GO" id="GO:0016020">
    <property type="term" value="C:membrane"/>
    <property type="evidence" value="ECO:0007669"/>
    <property type="project" value="UniProtKB-SubCell"/>
</dbReference>
<dbReference type="PANTHER" id="PTHR43269:SF2">
    <property type="entry name" value="SODIUM_PROTON ANTIPORTER 1-RELATED"/>
    <property type="match status" value="1"/>
</dbReference>
<comment type="similarity">
    <text evidence="10">Belongs to the NhaD Na(+)/H(+) (TC 2.A.62) antiporter family.</text>
</comment>
<keyword evidence="12" id="KW-0732">Signal</keyword>
<evidence type="ECO:0000256" key="8">
    <source>
        <dbReference type="ARBA" id="ARBA00023136"/>
    </source>
</evidence>
<evidence type="ECO:0000256" key="4">
    <source>
        <dbReference type="ARBA" id="ARBA00022692"/>
    </source>
</evidence>
<feature type="transmembrane region" description="Helical" evidence="11">
    <location>
        <begin position="215"/>
        <end position="237"/>
    </location>
</feature>
<feature type="transmembrane region" description="Helical" evidence="11">
    <location>
        <begin position="93"/>
        <end position="115"/>
    </location>
</feature>
<evidence type="ECO:0000313" key="14">
    <source>
        <dbReference type="EMBL" id="EET79628.1"/>
    </source>
</evidence>
<reference evidence="14 15" key="1">
    <citation type="submission" date="2009-07" db="EMBL/GenBank/DDBJ databases">
        <authorList>
            <person name="Madupu R."/>
            <person name="Sebastian Y."/>
            <person name="Durkin A.S."/>
            <person name="Torralba M."/>
            <person name="Methe B."/>
            <person name="Sutton G.G."/>
            <person name="Strausberg R.L."/>
            <person name="Nelson K.E."/>
        </authorList>
    </citation>
    <scope>NUCLEOTIDE SEQUENCE [LARGE SCALE GENOMIC DNA]</scope>
    <source>
        <strain evidence="14 15">RM3277</strain>
    </source>
</reference>
<feature type="transmembrane region" description="Helical" evidence="11">
    <location>
        <begin position="354"/>
        <end position="376"/>
    </location>
</feature>
<dbReference type="Pfam" id="PF03600">
    <property type="entry name" value="CitMHS"/>
    <property type="match status" value="1"/>
</dbReference>
<evidence type="ECO:0000256" key="11">
    <source>
        <dbReference type="SAM" id="Phobius"/>
    </source>
</evidence>